<feature type="domain" description="Myb-like" evidence="5">
    <location>
        <begin position="65"/>
        <end position="115"/>
    </location>
</feature>
<dbReference type="AlphaFoldDB" id="A0A3Q7YBP5"/>
<gene>
    <name evidence="8" type="primary">LOC101511968</name>
</gene>
<dbReference type="InterPro" id="IPR009057">
    <property type="entry name" value="Homeodomain-like_sf"/>
</dbReference>
<dbReference type="OrthoDB" id="2143914at2759"/>
<accession>A0A3Q7YBP5</accession>
<dbReference type="GO" id="GO:0003677">
    <property type="term" value="F:DNA binding"/>
    <property type="evidence" value="ECO:0007669"/>
    <property type="project" value="UniProtKB-KW"/>
</dbReference>
<name>A0A3Q7YBP5_CICAR</name>
<keyword evidence="3" id="KW-0238">DNA-binding</keyword>
<evidence type="ECO:0000256" key="3">
    <source>
        <dbReference type="ARBA" id="ARBA00023125"/>
    </source>
</evidence>
<dbReference type="PROSITE" id="PS51294">
    <property type="entry name" value="HTH_MYB"/>
    <property type="match status" value="2"/>
</dbReference>
<protein>
    <submittedName>
        <fullName evidence="8">Transcription factor MYB41-like</fullName>
    </submittedName>
</protein>
<dbReference type="SUPFAM" id="SSF46689">
    <property type="entry name" value="Homeodomain-like"/>
    <property type="match status" value="1"/>
</dbReference>
<dbReference type="SMART" id="SM00717">
    <property type="entry name" value="SANT"/>
    <property type="match status" value="2"/>
</dbReference>
<evidence type="ECO:0000313" key="7">
    <source>
        <dbReference type="Proteomes" id="UP000087171"/>
    </source>
</evidence>
<keyword evidence="4" id="KW-0539">Nucleus</keyword>
<dbReference type="PROSITE" id="PS50090">
    <property type="entry name" value="MYB_LIKE"/>
    <property type="match status" value="2"/>
</dbReference>
<evidence type="ECO:0000259" key="5">
    <source>
        <dbReference type="PROSITE" id="PS50090"/>
    </source>
</evidence>
<dbReference type="Gene3D" id="1.10.10.60">
    <property type="entry name" value="Homeodomain-like"/>
    <property type="match status" value="2"/>
</dbReference>
<dbReference type="RefSeq" id="XP_027186745.1">
    <property type="nucleotide sequence ID" value="XM_027330944.1"/>
</dbReference>
<evidence type="ECO:0000313" key="8">
    <source>
        <dbReference type="RefSeq" id="XP_027186745.1"/>
    </source>
</evidence>
<evidence type="ECO:0000259" key="6">
    <source>
        <dbReference type="PROSITE" id="PS51294"/>
    </source>
</evidence>
<proteinExistence type="predicted"/>
<dbReference type="GeneID" id="101511968"/>
<dbReference type="PANTHER" id="PTHR10641">
    <property type="entry name" value="MYB FAMILY TRANSCRIPTION FACTOR"/>
    <property type="match status" value="1"/>
</dbReference>
<dbReference type="KEGG" id="cam:101511968"/>
<dbReference type="GO" id="GO:0005634">
    <property type="term" value="C:nucleus"/>
    <property type="evidence" value="ECO:0007669"/>
    <property type="project" value="UniProtKB-SubCell"/>
</dbReference>
<feature type="domain" description="HTH myb-type" evidence="6">
    <location>
        <begin position="65"/>
        <end position="119"/>
    </location>
</feature>
<feature type="domain" description="HTH myb-type" evidence="6">
    <location>
        <begin position="9"/>
        <end position="64"/>
    </location>
</feature>
<dbReference type="PANTHER" id="PTHR10641:SF1362">
    <property type="entry name" value="MYB TRANSCRIPTION FACTOR MIXTA-LIKE PROTEIN"/>
    <property type="match status" value="1"/>
</dbReference>
<dbReference type="Proteomes" id="UP000087171">
    <property type="component" value="Unplaced"/>
</dbReference>
<feature type="domain" description="Myb-like" evidence="5">
    <location>
        <begin position="9"/>
        <end position="64"/>
    </location>
</feature>
<dbReference type="InterPro" id="IPR015495">
    <property type="entry name" value="Myb_TF_plants"/>
</dbReference>
<sequence length="297" mass="33847">MGKTKCCDQHGVKRGGWTPEENETFVEYINNHRHGSWRTLPKLAGSCFLYRCGKSCRLQWINYLRPDIKRGPFTNEEENTIIQFHVMFGNRWAVIASQLPRRTNNEIKNYWNTQLKKRLPQSGSMMHSVVKPESPSKYHTAQWKSVRVEAETRLSMESSLLTSLPTSESKTRSHYSLQLWNSEVGNLFRMIKGNSVVCRSNNVSEASLSSKLESCSDVTLQVKNIESGTLVNKSQEEQGIGYKPKLEDGTIESKSSYYELLDSSDSALNIFLDMNDDQIGSSGQNESFLDTLYGKFD</sequence>
<evidence type="ECO:0000256" key="1">
    <source>
        <dbReference type="ARBA" id="ARBA00004123"/>
    </source>
</evidence>
<keyword evidence="7" id="KW-1185">Reference proteome</keyword>
<organism evidence="7 8">
    <name type="scientific">Cicer arietinum</name>
    <name type="common">Chickpea</name>
    <name type="synonym">Garbanzo</name>
    <dbReference type="NCBI Taxonomy" id="3827"/>
    <lineage>
        <taxon>Eukaryota</taxon>
        <taxon>Viridiplantae</taxon>
        <taxon>Streptophyta</taxon>
        <taxon>Embryophyta</taxon>
        <taxon>Tracheophyta</taxon>
        <taxon>Spermatophyta</taxon>
        <taxon>Magnoliopsida</taxon>
        <taxon>eudicotyledons</taxon>
        <taxon>Gunneridae</taxon>
        <taxon>Pentapetalae</taxon>
        <taxon>rosids</taxon>
        <taxon>fabids</taxon>
        <taxon>Fabales</taxon>
        <taxon>Fabaceae</taxon>
        <taxon>Papilionoideae</taxon>
        <taxon>50 kb inversion clade</taxon>
        <taxon>NPAAA clade</taxon>
        <taxon>Hologalegina</taxon>
        <taxon>IRL clade</taxon>
        <taxon>Cicereae</taxon>
        <taxon>Cicer</taxon>
    </lineage>
</organism>
<keyword evidence="2" id="KW-0677">Repeat</keyword>
<dbReference type="CDD" id="cd00167">
    <property type="entry name" value="SANT"/>
    <property type="match status" value="2"/>
</dbReference>
<comment type="subcellular location">
    <subcellularLocation>
        <location evidence="1">Nucleus</location>
    </subcellularLocation>
</comment>
<reference evidence="8" key="1">
    <citation type="submission" date="2025-08" db="UniProtKB">
        <authorList>
            <consortium name="RefSeq"/>
        </authorList>
    </citation>
    <scope>IDENTIFICATION</scope>
    <source>
        <tissue evidence="8">Etiolated seedlings</tissue>
    </source>
</reference>
<evidence type="ECO:0000256" key="2">
    <source>
        <dbReference type="ARBA" id="ARBA00022737"/>
    </source>
</evidence>
<evidence type="ECO:0000256" key="4">
    <source>
        <dbReference type="ARBA" id="ARBA00023242"/>
    </source>
</evidence>
<dbReference type="InterPro" id="IPR017930">
    <property type="entry name" value="Myb_dom"/>
</dbReference>
<dbReference type="InterPro" id="IPR001005">
    <property type="entry name" value="SANT/Myb"/>
</dbReference>
<dbReference type="Pfam" id="PF00249">
    <property type="entry name" value="Myb_DNA-binding"/>
    <property type="match status" value="2"/>
</dbReference>
<dbReference type="FunFam" id="1.10.10.60:FF:000001">
    <property type="entry name" value="MYB-related transcription factor"/>
    <property type="match status" value="1"/>
</dbReference>